<feature type="compositionally biased region" description="Polar residues" evidence="5">
    <location>
        <begin position="1"/>
        <end position="10"/>
    </location>
</feature>
<dbReference type="GO" id="GO:0043634">
    <property type="term" value="P:polyadenylation-dependent ncRNA catabolic process"/>
    <property type="evidence" value="ECO:0007669"/>
    <property type="project" value="TreeGrafter"/>
</dbReference>
<evidence type="ECO:0000313" key="8">
    <source>
        <dbReference type="EMBL" id="ETW86628.1"/>
    </source>
</evidence>
<protein>
    <recommendedName>
        <fullName evidence="2">polynucleotide adenylyltransferase</fullName>
        <ecNumber evidence="2">2.7.7.19</ecNumber>
    </recommendedName>
</protein>
<dbReference type="OrthoDB" id="273917at2759"/>
<evidence type="ECO:0000259" key="7">
    <source>
        <dbReference type="Pfam" id="PF22600"/>
    </source>
</evidence>
<dbReference type="FunCoup" id="W4KL96">
    <property type="interactions" value="224"/>
</dbReference>
<dbReference type="EMBL" id="KI925454">
    <property type="protein sequence ID" value="ETW86628.1"/>
    <property type="molecule type" value="Genomic_DNA"/>
</dbReference>
<dbReference type="Pfam" id="PF22600">
    <property type="entry name" value="MTPAP-like_central"/>
    <property type="match status" value="1"/>
</dbReference>
<dbReference type="AlphaFoldDB" id="W4KL96"/>
<dbReference type="Gene3D" id="1.10.1410.10">
    <property type="match status" value="1"/>
</dbReference>
<dbReference type="GO" id="GO:0031499">
    <property type="term" value="C:TRAMP complex"/>
    <property type="evidence" value="ECO:0007669"/>
    <property type="project" value="TreeGrafter"/>
</dbReference>
<dbReference type="eggNOG" id="KOG1906">
    <property type="taxonomic scope" value="Eukaryota"/>
</dbReference>
<evidence type="ECO:0000259" key="6">
    <source>
        <dbReference type="Pfam" id="PF03828"/>
    </source>
</evidence>
<gene>
    <name evidence="8" type="ORF">HETIRDRAFT_431285</name>
</gene>
<feature type="domain" description="Poly(A) RNA polymerase mitochondrial-like central palm" evidence="7">
    <location>
        <begin position="83"/>
        <end position="213"/>
    </location>
</feature>
<comment type="similarity">
    <text evidence="1">Belongs to the DNA polymerase type-B-like family.</text>
</comment>
<dbReference type="SUPFAM" id="SSF81301">
    <property type="entry name" value="Nucleotidyltransferase"/>
    <property type="match status" value="1"/>
</dbReference>
<dbReference type="Pfam" id="PF03828">
    <property type="entry name" value="PAP_assoc"/>
    <property type="match status" value="1"/>
</dbReference>
<dbReference type="Proteomes" id="UP000030671">
    <property type="component" value="Unassembled WGS sequence"/>
</dbReference>
<dbReference type="GO" id="GO:0046872">
    <property type="term" value="F:metal ion binding"/>
    <property type="evidence" value="ECO:0007669"/>
    <property type="project" value="UniProtKB-KW"/>
</dbReference>
<keyword evidence="4" id="KW-0460">Magnesium</keyword>
<evidence type="ECO:0000256" key="2">
    <source>
        <dbReference type="ARBA" id="ARBA00012388"/>
    </source>
</evidence>
<evidence type="ECO:0000256" key="1">
    <source>
        <dbReference type="ARBA" id="ARBA00008593"/>
    </source>
</evidence>
<feature type="region of interest" description="Disordered" evidence="5">
    <location>
        <begin position="1"/>
        <end position="58"/>
    </location>
</feature>
<dbReference type="EC" id="2.7.7.19" evidence="2"/>
<sequence length="446" mass="50012">MASKESQQHTMAVEPREPGEIQGSLADRIGPVGEFVQGSSSSRSRKRKRGDRDHEEDVVKEPLLTPWIASLGVTEYESKEQRLHDEIMAYVHYIQPTPQEVEVRKIVSARVEEVAVRRFRDARVHTYGSVTTNLSLPHGDVDLVIGTRHVETLDEKKRTLFQLRDRLRNDGIATATQVNARARVPVLSFVSTPESGSINIDVTINCTDGVKAIDIIIDHLKRMPALRPLILVLKGLLLQHNFHSAASSGLSSYALTCMTISFIQLNPMNRPKDYFDDPVQTESLGHLLMDFLNYYGSEFPYATSYISVNTASIKSKESKGWDAINVPERLCIECLINPENDIGKPTGKIKAIRALFRDSLSALQSATLEATQSNILGIILGVPQETIDYREHVRRIVDQGLVYQLRSGRSWSKRGSSHILAGGYPIHTAYSHYAPQASKRPRYERD</sequence>
<dbReference type="KEGG" id="hir:HETIRDRAFT_431285"/>
<dbReference type="InParanoid" id="W4KL96"/>
<dbReference type="GeneID" id="20674523"/>
<evidence type="ECO:0000256" key="5">
    <source>
        <dbReference type="SAM" id="MobiDB-lite"/>
    </source>
</evidence>
<dbReference type="InterPro" id="IPR054708">
    <property type="entry name" value="MTPAP-like_central"/>
</dbReference>
<dbReference type="InterPro" id="IPR043519">
    <property type="entry name" value="NT_sf"/>
</dbReference>
<dbReference type="InterPro" id="IPR002058">
    <property type="entry name" value="PAP_assoc"/>
</dbReference>
<dbReference type="STRING" id="747525.W4KL96"/>
<accession>W4KL96</accession>
<dbReference type="InterPro" id="IPR045862">
    <property type="entry name" value="Trf4-like"/>
</dbReference>
<evidence type="ECO:0000313" key="9">
    <source>
        <dbReference type="Proteomes" id="UP000030671"/>
    </source>
</evidence>
<dbReference type="GO" id="GO:0003729">
    <property type="term" value="F:mRNA binding"/>
    <property type="evidence" value="ECO:0007669"/>
    <property type="project" value="TreeGrafter"/>
</dbReference>
<dbReference type="RefSeq" id="XP_009540631.1">
    <property type="nucleotide sequence ID" value="XM_009542336.1"/>
</dbReference>
<keyword evidence="9" id="KW-1185">Reference proteome</keyword>
<dbReference type="PANTHER" id="PTHR23092">
    <property type="entry name" value="POLY(A) RNA POLYMERASE"/>
    <property type="match status" value="1"/>
</dbReference>
<keyword evidence="3" id="KW-0479">Metal-binding</keyword>
<dbReference type="HOGENOM" id="CLU_518702_0_0_1"/>
<dbReference type="PANTHER" id="PTHR23092:SF15">
    <property type="entry name" value="INACTIVE NON-CANONICAL POLY(A) RNA POLYMERASE PROTEIN TRF4-2-RELATED"/>
    <property type="match status" value="1"/>
</dbReference>
<evidence type="ECO:0000256" key="4">
    <source>
        <dbReference type="ARBA" id="ARBA00022842"/>
    </source>
</evidence>
<feature type="domain" description="PAP-associated" evidence="6">
    <location>
        <begin position="283"/>
        <end position="333"/>
    </location>
</feature>
<dbReference type="GO" id="GO:0031123">
    <property type="term" value="P:RNA 3'-end processing"/>
    <property type="evidence" value="ECO:0007669"/>
    <property type="project" value="TreeGrafter"/>
</dbReference>
<evidence type="ECO:0000256" key="3">
    <source>
        <dbReference type="ARBA" id="ARBA00022723"/>
    </source>
</evidence>
<dbReference type="CDD" id="cd05402">
    <property type="entry name" value="NT_PAP_TUTase"/>
    <property type="match status" value="1"/>
</dbReference>
<name>W4KL96_HETIT</name>
<dbReference type="GO" id="GO:0010605">
    <property type="term" value="P:negative regulation of macromolecule metabolic process"/>
    <property type="evidence" value="ECO:0007669"/>
    <property type="project" value="UniProtKB-ARBA"/>
</dbReference>
<dbReference type="GO" id="GO:0005730">
    <property type="term" value="C:nucleolus"/>
    <property type="evidence" value="ECO:0007669"/>
    <property type="project" value="TreeGrafter"/>
</dbReference>
<dbReference type="GO" id="GO:1990817">
    <property type="term" value="F:poly(A) RNA polymerase activity"/>
    <property type="evidence" value="ECO:0007669"/>
    <property type="project" value="UniProtKB-EC"/>
</dbReference>
<dbReference type="Gene3D" id="3.30.460.10">
    <property type="entry name" value="Beta Polymerase, domain 2"/>
    <property type="match status" value="1"/>
</dbReference>
<dbReference type="SUPFAM" id="SSF81631">
    <property type="entry name" value="PAP/OAS1 substrate-binding domain"/>
    <property type="match status" value="1"/>
</dbReference>
<organism evidence="8 9">
    <name type="scientific">Heterobasidion irregulare (strain TC 32-1)</name>
    <dbReference type="NCBI Taxonomy" id="747525"/>
    <lineage>
        <taxon>Eukaryota</taxon>
        <taxon>Fungi</taxon>
        <taxon>Dikarya</taxon>
        <taxon>Basidiomycota</taxon>
        <taxon>Agaricomycotina</taxon>
        <taxon>Agaricomycetes</taxon>
        <taxon>Russulales</taxon>
        <taxon>Bondarzewiaceae</taxon>
        <taxon>Heterobasidion</taxon>
        <taxon>Heterobasidion annosum species complex</taxon>
    </lineage>
</organism>
<reference evidence="8 9" key="1">
    <citation type="journal article" date="2012" name="New Phytol.">
        <title>Insight into trade-off between wood decay and parasitism from the genome of a fungal forest pathogen.</title>
        <authorList>
            <person name="Olson A."/>
            <person name="Aerts A."/>
            <person name="Asiegbu F."/>
            <person name="Belbahri L."/>
            <person name="Bouzid O."/>
            <person name="Broberg A."/>
            <person name="Canback B."/>
            <person name="Coutinho P.M."/>
            <person name="Cullen D."/>
            <person name="Dalman K."/>
            <person name="Deflorio G."/>
            <person name="van Diepen L.T."/>
            <person name="Dunand C."/>
            <person name="Duplessis S."/>
            <person name="Durling M."/>
            <person name="Gonthier P."/>
            <person name="Grimwood J."/>
            <person name="Fossdal C.G."/>
            <person name="Hansson D."/>
            <person name="Henrissat B."/>
            <person name="Hietala A."/>
            <person name="Himmelstrand K."/>
            <person name="Hoffmeister D."/>
            <person name="Hogberg N."/>
            <person name="James T.Y."/>
            <person name="Karlsson M."/>
            <person name="Kohler A."/>
            <person name="Kues U."/>
            <person name="Lee Y.H."/>
            <person name="Lin Y.C."/>
            <person name="Lind M."/>
            <person name="Lindquist E."/>
            <person name="Lombard V."/>
            <person name="Lucas S."/>
            <person name="Lunden K."/>
            <person name="Morin E."/>
            <person name="Murat C."/>
            <person name="Park J."/>
            <person name="Raffaello T."/>
            <person name="Rouze P."/>
            <person name="Salamov A."/>
            <person name="Schmutz J."/>
            <person name="Solheim H."/>
            <person name="Stahlberg J."/>
            <person name="Velez H."/>
            <person name="de Vries R.P."/>
            <person name="Wiebenga A."/>
            <person name="Woodward S."/>
            <person name="Yakovlev I."/>
            <person name="Garbelotto M."/>
            <person name="Martin F."/>
            <person name="Grigoriev I.V."/>
            <person name="Stenlid J."/>
        </authorList>
    </citation>
    <scope>NUCLEOTIDE SEQUENCE [LARGE SCALE GENOMIC DNA]</scope>
    <source>
        <strain evidence="8 9">TC 32-1</strain>
    </source>
</reference>
<proteinExistence type="inferred from homology"/>